<evidence type="ECO:0000256" key="1">
    <source>
        <dbReference type="SAM" id="MobiDB-lite"/>
    </source>
</evidence>
<dbReference type="Proteomes" id="UP001066276">
    <property type="component" value="Chromosome 4_2"/>
</dbReference>
<sequence length="90" mass="9969">MEAGRGLRRARRGSFPSCGGRRTEHFNRRRKVLVHLLESRNANRTRRRAQAGLLEVCTCTIAVGAASIAELPPSEPLPTGSLQARHRKPT</sequence>
<dbReference type="EMBL" id="JANPWB010000008">
    <property type="protein sequence ID" value="KAJ1163239.1"/>
    <property type="molecule type" value="Genomic_DNA"/>
</dbReference>
<protein>
    <submittedName>
        <fullName evidence="2">Uncharacterized protein</fullName>
    </submittedName>
</protein>
<name>A0AAV7SGQ7_PLEWA</name>
<dbReference type="AlphaFoldDB" id="A0AAV7SGQ7"/>
<accession>A0AAV7SGQ7</accession>
<gene>
    <name evidence="2" type="ORF">NDU88_003702</name>
</gene>
<reference evidence="2" key="1">
    <citation type="journal article" date="2022" name="bioRxiv">
        <title>Sequencing and chromosome-scale assembly of the giantPleurodeles waltlgenome.</title>
        <authorList>
            <person name="Brown T."/>
            <person name="Elewa A."/>
            <person name="Iarovenko S."/>
            <person name="Subramanian E."/>
            <person name="Araus A.J."/>
            <person name="Petzold A."/>
            <person name="Susuki M."/>
            <person name="Suzuki K.-i.T."/>
            <person name="Hayashi T."/>
            <person name="Toyoda A."/>
            <person name="Oliveira C."/>
            <person name="Osipova E."/>
            <person name="Leigh N.D."/>
            <person name="Simon A."/>
            <person name="Yun M.H."/>
        </authorList>
    </citation>
    <scope>NUCLEOTIDE SEQUENCE</scope>
    <source>
        <strain evidence="2">20211129_DDA</strain>
        <tissue evidence="2">Liver</tissue>
    </source>
</reference>
<comment type="caution">
    <text evidence="2">The sequence shown here is derived from an EMBL/GenBank/DDBJ whole genome shotgun (WGS) entry which is preliminary data.</text>
</comment>
<evidence type="ECO:0000313" key="2">
    <source>
        <dbReference type="EMBL" id="KAJ1163239.1"/>
    </source>
</evidence>
<organism evidence="2 3">
    <name type="scientific">Pleurodeles waltl</name>
    <name type="common">Iberian ribbed newt</name>
    <dbReference type="NCBI Taxonomy" id="8319"/>
    <lineage>
        <taxon>Eukaryota</taxon>
        <taxon>Metazoa</taxon>
        <taxon>Chordata</taxon>
        <taxon>Craniata</taxon>
        <taxon>Vertebrata</taxon>
        <taxon>Euteleostomi</taxon>
        <taxon>Amphibia</taxon>
        <taxon>Batrachia</taxon>
        <taxon>Caudata</taxon>
        <taxon>Salamandroidea</taxon>
        <taxon>Salamandridae</taxon>
        <taxon>Pleurodelinae</taxon>
        <taxon>Pleurodeles</taxon>
    </lineage>
</organism>
<feature type="region of interest" description="Disordered" evidence="1">
    <location>
        <begin position="70"/>
        <end position="90"/>
    </location>
</feature>
<keyword evidence="3" id="KW-1185">Reference proteome</keyword>
<feature type="compositionally biased region" description="Basic residues" evidence="1">
    <location>
        <begin position="1"/>
        <end position="12"/>
    </location>
</feature>
<proteinExistence type="predicted"/>
<feature type="region of interest" description="Disordered" evidence="1">
    <location>
        <begin position="1"/>
        <end position="24"/>
    </location>
</feature>
<evidence type="ECO:0000313" key="3">
    <source>
        <dbReference type="Proteomes" id="UP001066276"/>
    </source>
</evidence>